<proteinExistence type="predicted"/>
<gene>
    <name evidence="3" type="ORF">Tco_1113254</name>
</gene>
<feature type="region of interest" description="Disordered" evidence="2">
    <location>
        <begin position="325"/>
        <end position="346"/>
    </location>
</feature>
<keyword evidence="4" id="KW-1185">Reference proteome</keyword>
<evidence type="ECO:0000256" key="2">
    <source>
        <dbReference type="SAM" id="MobiDB-lite"/>
    </source>
</evidence>
<evidence type="ECO:0000313" key="4">
    <source>
        <dbReference type="Proteomes" id="UP001151760"/>
    </source>
</evidence>
<reference evidence="3" key="2">
    <citation type="submission" date="2022-01" db="EMBL/GenBank/DDBJ databases">
        <authorList>
            <person name="Yamashiro T."/>
            <person name="Shiraishi A."/>
            <person name="Satake H."/>
            <person name="Nakayama K."/>
        </authorList>
    </citation>
    <scope>NUCLEOTIDE SEQUENCE</scope>
</reference>
<dbReference type="EMBL" id="BQNB010021104">
    <property type="protein sequence ID" value="GJU02916.1"/>
    <property type="molecule type" value="Genomic_DNA"/>
</dbReference>
<reference evidence="3" key="1">
    <citation type="journal article" date="2022" name="Int. J. Mol. Sci.">
        <title>Draft Genome of Tanacetum Coccineum: Genomic Comparison of Closely Related Tanacetum-Family Plants.</title>
        <authorList>
            <person name="Yamashiro T."/>
            <person name="Shiraishi A."/>
            <person name="Nakayama K."/>
            <person name="Satake H."/>
        </authorList>
    </citation>
    <scope>NUCLEOTIDE SEQUENCE</scope>
</reference>
<sequence length="346" mass="39792">MNQDFYNYNLSDFEQYQPPQFPVNYPPQETNKEILQAREDLMEAIQAFLKEYDHIPPNEKCMALLLAEERFLKIEQTMEEEQNQLEVMQELLLKLMNDLQILKGSQQEKKETAAQNYYEQNSCYDPNSFGFDQFQPQQYTVNHPILNAQNEFLNSQNKLIEQMTSICDMIPICCDDDEDYTIAITPVLSTKDPVDSLIMGDEHLDTIPSVETLSQSQILSVSNNDGTSSDDDSYENIEYVEASPLNLEYDSLEEKQDLRFPGMPLKSKCHKISAPLPYVIDTLLPFSSENEDKVFNHGVLAYEEKSPPFSSHRGLKALQLSPESSMRIHGDNTPNLGVRHPHFYPP</sequence>
<evidence type="ECO:0000313" key="3">
    <source>
        <dbReference type="EMBL" id="GJU02916.1"/>
    </source>
</evidence>
<evidence type="ECO:0000256" key="1">
    <source>
        <dbReference type="SAM" id="Coils"/>
    </source>
</evidence>
<feature type="coiled-coil region" evidence="1">
    <location>
        <begin position="31"/>
        <end position="98"/>
    </location>
</feature>
<organism evidence="3 4">
    <name type="scientific">Tanacetum coccineum</name>
    <dbReference type="NCBI Taxonomy" id="301880"/>
    <lineage>
        <taxon>Eukaryota</taxon>
        <taxon>Viridiplantae</taxon>
        <taxon>Streptophyta</taxon>
        <taxon>Embryophyta</taxon>
        <taxon>Tracheophyta</taxon>
        <taxon>Spermatophyta</taxon>
        <taxon>Magnoliopsida</taxon>
        <taxon>eudicotyledons</taxon>
        <taxon>Gunneridae</taxon>
        <taxon>Pentapetalae</taxon>
        <taxon>asterids</taxon>
        <taxon>campanulids</taxon>
        <taxon>Asterales</taxon>
        <taxon>Asteraceae</taxon>
        <taxon>Asteroideae</taxon>
        <taxon>Anthemideae</taxon>
        <taxon>Anthemidinae</taxon>
        <taxon>Tanacetum</taxon>
    </lineage>
</organism>
<comment type="caution">
    <text evidence="3">The sequence shown here is derived from an EMBL/GenBank/DDBJ whole genome shotgun (WGS) entry which is preliminary data.</text>
</comment>
<name>A0ABQ5ISX3_9ASTR</name>
<protein>
    <submittedName>
        <fullName evidence="3">Uncharacterized protein</fullName>
    </submittedName>
</protein>
<accession>A0ABQ5ISX3</accession>
<keyword evidence="1" id="KW-0175">Coiled coil</keyword>
<dbReference type="Proteomes" id="UP001151760">
    <property type="component" value="Unassembled WGS sequence"/>
</dbReference>